<reference evidence="1 2" key="1">
    <citation type="submission" date="2016-10" db="EMBL/GenBank/DDBJ databases">
        <authorList>
            <person name="de Groot N.N."/>
        </authorList>
    </citation>
    <scope>NUCLEOTIDE SEQUENCE [LARGE SCALE GENOMIC DNA]</scope>
    <source>
        <strain evidence="1 2">CGMCC 1.6502</strain>
    </source>
</reference>
<keyword evidence="2" id="KW-1185">Reference proteome</keyword>
<evidence type="ECO:0000313" key="1">
    <source>
        <dbReference type="EMBL" id="SDK47670.1"/>
    </source>
</evidence>
<dbReference type="Proteomes" id="UP000198694">
    <property type="component" value="Unassembled WGS sequence"/>
</dbReference>
<dbReference type="AlphaFoldDB" id="A0A1G9C7N0"/>
<dbReference type="STRING" id="407036.SAMN05216243_3296"/>
<protein>
    <recommendedName>
        <fullName evidence="3">Fur-regulated basic protein A</fullName>
    </recommendedName>
</protein>
<evidence type="ECO:0000313" key="2">
    <source>
        <dbReference type="Proteomes" id="UP000198694"/>
    </source>
</evidence>
<organism evidence="1 2">
    <name type="scientific">Sediminibacillus albus</name>
    <dbReference type="NCBI Taxonomy" id="407036"/>
    <lineage>
        <taxon>Bacteria</taxon>
        <taxon>Bacillati</taxon>
        <taxon>Bacillota</taxon>
        <taxon>Bacilli</taxon>
        <taxon>Bacillales</taxon>
        <taxon>Bacillaceae</taxon>
        <taxon>Sediminibacillus</taxon>
    </lineage>
</organism>
<name>A0A1G9C7N0_9BACI</name>
<gene>
    <name evidence="1" type="ORF">SAMN05216243_3296</name>
</gene>
<accession>A0A1G9C7N0</accession>
<sequence length="68" mass="7722">MAVLREAVEARRQKIIEELLKAGMASDVRLQDIPYQDLENLYIQHQCEKAELLGVVTIGKDKQLSVRG</sequence>
<dbReference type="EMBL" id="FNFL01000007">
    <property type="protein sequence ID" value="SDK47670.1"/>
    <property type="molecule type" value="Genomic_DNA"/>
</dbReference>
<dbReference type="RefSeq" id="WP_093216497.1">
    <property type="nucleotide sequence ID" value="NZ_FNFL01000007.1"/>
</dbReference>
<evidence type="ECO:0008006" key="3">
    <source>
        <dbReference type="Google" id="ProtNLM"/>
    </source>
</evidence>
<proteinExistence type="predicted"/>